<proteinExistence type="predicted"/>
<organism evidence="1 2">
    <name type="scientific">Tenebrio molitor</name>
    <name type="common">Yellow mealworm beetle</name>
    <dbReference type="NCBI Taxonomy" id="7067"/>
    <lineage>
        <taxon>Eukaryota</taxon>
        <taxon>Metazoa</taxon>
        <taxon>Ecdysozoa</taxon>
        <taxon>Arthropoda</taxon>
        <taxon>Hexapoda</taxon>
        <taxon>Insecta</taxon>
        <taxon>Pterygota</taxon>
        <taxon>Neoptera</taxon>
        <taxon>Endopterygota</taxon>
        <taxon>Coleoptera</taxon>
        <taxon>Polyphaga</taxon>
        <taxon>Cucujiformia</taxon>
        <taxon>Tenebrionidae</taxon>
        <taxon>Tenebrio</taxon>
    </lineage>
</organism>
<keyword evidence="2" id="KW-1185">Reference proteome</keyword>
<protein>
    <submittedName>
        <fullName evidence="1">Uncharacterized protein</fullName>
    </submittedName>
</protein>
<dbReference type="AlphaFoldDB" id="A0A8J6LDT4"/>
<name>A0A8J6LDT4_TENMO</name>
<evidence type="ECO:0000313" key="1">
    <source>
        <dbReference type="EMBL" id="KAH0817220.1"/>
    </source>
</evidence>
<evidence type="ECO:0000313" key="2">
    <source>
        <dbReference type="Proteomes" id="UP000719412"/>
    </source>
</evidence>
<reference evidence="1" key="1">
    <citation type="journal article" date="2020" name="J Insects Food Feed">
        <title>The yellow mealworm (Tenebrio molitor) genome: a resource for the emerging insects as food and feed industry.</title>
        <authorList>
            <person name="Eriksson T."/>
            <person name="Andere A."/>
            <person name="Kelstrup H."/>
            <person name="Emery V."/>
            <person name="Picard C."/>
        </authorList>
    </citation>
    <scope>NUCLEOTIDE SEQUENCE</scope>
    <source>
        <strain evidence="1">Stoneville</strain>
        <tissue evidence="1">Whole head</tissue>
    </source>
</reference>
<reference evidence="1" key="2">
    <citation type="submission" date="2021-08" db="EMBL/GenBank/DDBJ databases">
        <authorList>
            <person name="Eriksson T."/>
        </authorList>
    </citation>
    <scope>NUCLEOTIDE SEQUENCE</scope>
    <source>
        <strain evidence="1">Stoneville</strain>
        <tissue evidence="1">Whole head</tissue>
    </source>
</reference>
<gene>
    <name evidence="1" type="ORF">GEV33_005571</name>
</gene>
<accession>A0A8J6LDT4</accession>
<dbReference type="EMBL" id="JABDTM020020055">
    <property type="protein sequence ID" value="KAH0817220.1"/>
    <property type="molecule type" value="Genomic_DNA"/>
</dbReference>
<sequence length="139" mass="15551">MRSISYCAPRFGGNNKRAIVSGNQGDSVGDRRAGGCAASRGMRITCVAFGIRNHPRERIADAMVLIVRRCQASGPSKSPKIYRYRTDYRFAVLPRSRDPSSSRVVRARLPYRTVKEYRKVLLQIIVEQPLSAERGHSLG</sequence>
<comment type="caution">
    <text evidence="1">The sequence shown here is derived from an EMBL/GenBank/DDBJ whole genome shotgun (WGS) entry which is preliminary data.</text>
</comment>
<dbReference type="Proteomes" id="UP000719412">
    <property type="component" value="Unassembled WGS sequence"/>
</dbReference>